<keyword evidence="1" id="KW-0813">Transport</keyword>
<dbReference type="InterPro" id="IPR017900">
    <property type="entry name" value="4Fe4S_Fe_S_CS"/>
</dbReference>
<evidence type="ECO:0000259" key="8">
    <source>
        <dbReference type="PROSITE" id="PS51379"/>
    </source>
</evidence>
<sequence>MGKRMIIAVDEELCIGCGRCVNSCPTSALYLENDKAKLRDEKLCDGFGSCIAVCPSHALYIEEREAEDFDWSILSRINFEDFLDKLSLHYKPEELRAK</sequence>
<dbReference type="STRING" id="387631.Asulf_00313"/>
<keyword evidence="5" id="KW-0249">Electron transport</keyword>
<evidence type="ECO:0000256" key="6">
    <source>
        <dbReference type="ARBA" id="ARBA00023004"/>
    </source>
</evidence>
<keyword evidence="10" id="KW-1185">Reference proteome</keyword>
<dbReference type="PANTHER" id="PTHR43687:SF6">
    <property type="entry name" value="L-ASPARTATE SEMIALDEHYDE SULFURTRANSFERASE IRON-SULFUR SUBUNIT"/>
    <property type="match status" value="1"/>
</dbReference>
<keyword evidence="6" id="KW-0408">Iron</keyword>
<dbReference type="PROSITE" id="PS51379">
    <property type="entry name" value="4FE4S_FER_2"/>
    <property type="match status" value="2"/>
</dbReference>
<evidence type="ECO:0000256" key="7">
    <source>
        <dbReference type="ARBA" id="ARBA00023014"/>
    </source>
</evidence>
<dbReference type="Gene3D" id="3.30.70.20">
    <property type="match status" value="1"/>
</dbReference>
<feature type="domain" description="4Fe-4S ferredoxin-type" evidence="8">
    <location>
        <begin position="5"/>
        <end position="34"/>
    </location>
</feature>
<evidence type="ECO:0000313" key="10">
    <source>
        <dbReference type="Proteomes" id="UP000013307"/>
    </source>
</evidence>
<gene>
    <name evidence="9" type="ORF">Asulf_00313</name>
</gene>
<proteinExistence type="predicted"/>
<dbReference type="RefSeq" id="WP_015589944.1">
    <property type="nucleotide sequence ID" value="NC_021169.1"/>
</dbReference>
<accession>N0BJM0</accession>
<keyword evidence="3" id="KW-0479">Metal-binding</keyword>
<dbReference type="SUPFAM" id="SSF54862">
    <property type="entry name" value="4Fe-4S ferredoxins"/>
    <property type="match status" value="1"/>
</dbReference>
<organism evidence="9 10">
    <name type="scientific">Archaeoglobus sulfaticallidus PM70-1</name>
    <dbReference type="NCBI Taxonomy" id="387631"/>
    <lineage>
        <taxon>Archaea</taxon>
        <taxon>Methanobacteriati</taxon>
        <taxon>Methanobacteriota</taxon>
        <taxon>Archaeoglobi</taxon>
        <taxon>Archaeoglobales</taxon>
        <taxon>Archaeoglobaceae</taxon>
        <taxon>Archaeoglobus</taxon>
    </lineage>
</organism>
<dbReference type="PROSITE" id="PS00198">
    <property type="entry name" value="4FE4S_FER_1"/>
    <property type="match status" value="1"/>
</dbReference>
<dbReference type="KEGG" id="ast:Asulf_00313"/>
<dbReference type="HOGENOM" id="CLU_2340121_0_0_2"/>
<evidence type="ECO:0000256" key="1">
    <source>
        <dbReference type="ARBA" id="ARBA00022448"/>
    </source>
</evidence>
<evidence type="ECO:0000256" key="3">
    <source>
        <dbReference type="ARBA" id="ARBA00022723"/>
    </source>
</evidence>
<evidence type="ECO:0000256" key="2">
    <source>
        <dbReference type="ARBA" id="ARBA00022485"/>
    </source>
</evidence>
<dbReference type="eggNOG" id="arCOG00291">
    <property type="taxonomic scope" value="Archaea"/>
</dbReference>
<keyword evidence="7" id="KW-0411">Iron-sulfur</keyword>
<dbReference type="InterPro" id="IPR050572">
    <property type="entry name" value="Fe-S_Ferredoxin"/>
</dbReference>
<evidence type="ECO:0000256" key="5">
    <source>
        <dbReference type="ARBA" id="ARBA00022982"/>
    </source>
</evidence>
<dbReference type="AlphaFoldDB" id="N0BJM0"/>
<dbReference type="EMBL" id="CP005290">
    <property type="protein sequence ID" value="AGK60345.1"/>
    <property type="molecule type" value="Genomic_DNA"/>
</dbReference>
<keyword evidence="2" id="KW-0004">4Fe-4S</keyword>
<name>N0BJM0_9EURY</name>
<evidence type="ECO:0000313" key="9">
    <source>
        <dbReference type="EMBL" id="AGK60345.1"/>
    </source>
</evidence>
<keyword evidence="4" id="KW-0677">Repeat</keyword>
<dbReference type="InterPro" id="IPR017896">
    <property type="entry name" value="4Fe4S_Fe-S-bd"/>
</dbReference>
<dbReference type="GeneID" id="15391959"/>
<reference evidence="9 10" key="1">
    <citation type="journal article" date="2013" name="Genome Announc.">
        <title>Complete Genome Sequence of the Thermophilic and Facultatively Chemolithoautotrophic Sulfate Reducer Archaeoglobus sulfaticallidus Strain PM70-1T.</title>
        <authorList>
            <person name="Stokke R."/>
            <person name="Hocking W.P."/>
            <person name="Steinsbu B.O."/>
            <person name="Steen I.H."/>
        </authorList>
    </citation>
    <scope>NUCLEOTIDE SEQUENCE [LARGE SCALE GENOMIC DNA]</scope>
    <source>
        <strain evidence="9">PM70-1</strain>
    </source>
</reference>
<dbReference type="PANTHER" id="PTHR43687">
    <property type="entry name" value="ADENYLYLSULFATE REDUCTASE, BETA SUBUNIT"/>
    <property type="match status" value="1"/>
</dbReference>
<dbReference type="Proteomes" id="UP000013307">
    <property type="component" value="Chromosome"/>
</dbReference>
<protein>
    <recommendedName>
        <fullName evidence="8">4Fe-4S ferredoxin-type domain-containing protein</fullName>
    </recommendedName>
</protein>
<dbReference type="GO" id="GO:0016491">
    <property type="term" value="F:oxidoreductase activity"/>
    <property type="evidence" value="ECO:0007669"/>
    <property type="project" value="UniProtKB-ARBA"/>
</dbReference>
<dbReference type="Pfam" id="PF13237">
    <property type="entry name" value="Fer4_10"/>
    <property type="match status" value="1"/>
</dbReference>
<dbReference type="GO" id="GO:0051539">
    <property type="term" value="F:4 iron, 4 sulfur cluster binding"/>
    <property type="evidence" value="ECO:0007669"/>
    <property type="project" value="UniProtKB-KW"/>
</dbReference>
<dbReference type="GO" id="GO:0046872">
    <property type="term" value="F:metal ion binding"/>
    <property type="evidence" value="ECO:0007669"/>
    <property type="project" value="UniProtKB-KW"/>
</dbReference>
<feature type="domain" description="4Fe-4S ferredoxin-type" evidence="8">
    <location>
        <begin position="35"/>
        <end position="64"/>
    </location>
</feature>
<evidence type="ECO:0000256" key="4">
    <source>
        <dbReference type="ARBA" id="ARBA00022737"/>
    </source>
</evidence>